<dbReference type="PANTHER" id="PTHR28008">
    <property type="entry name" value="DOMAIN PROTEIN, PUTATIVE (AFU_ORTHOLOGUE AFUA_3G10980)-RELATED"/>
    <property type="match status" value="1"/>
</dbReference>
<protein>
    <recommendedName>
        <fullName evidence="4">VanZ-like domain-containing protein</fullName>
    </recommendedName>
</protein>
<comment type="caution">
    <text evidence="2">The sequence shown here is derived from an EMBL/GenBank/DDBJ whole genome shotgun (WGS) entry which is preliminary data.</text>
</comment>
<feature type="transmembrane region" description="Helical" evidence="1">
    <location>
        <begin position="70"/>
        <end position="92"/>
    </location>
</feature>
<accession>A0ABW1ZZA2</accession>
<dbReference type="EMBL" id="JBHSWE010000001">
    <property type="protein sequence ID" value="MFC6670560.1"/>
    <property type="molecule type" value="Genomic_DNA"/>
</dbReference>
<evidence type="ECO:0000313" key="2">
    <source>
        <dbReference type="EMBL" id="MFC6670560.1"/>
    </source>
</evidence>
<name>A0ABW1ZZA2_9GAMM</name>
<evidence type="ECO:0000313" key="3">
    <source>
        <dbReference type="Proteomes" id="UP001596422"/>
    </source>
</evidence>
<keyword evidence="1" id="KW-0812">Transmembrane</keyword>
<sequence length="100" mass="11124">MLYGLFRTAPPPDLFQQSDKALHLMAFAALTLTGRAALARLPAAAFWSLFLVLGPIAELAQHWLQPVRTFSLADALANLTGVLLAAGFWWLWRRRPPALR</sequence>
<evidence type="ECO:0008006" key="4">
    <source>
        <dbReference type="Google" id="ProtNLM"/>
    </source>
</evidence>
<organism evidence="2 3">
    <name type="scientific">Marinobacterium aestuariivivens</name>
    <dbReference type="NCBI Taxonomy" id="1698799"/>
    <lineage>
        <taxon>Bacteria</taxon>
        <taxon>Pseudomonadati</taxon>
        <taxon>Pseudomonadota</taxon>
        <taxon>Gammaproteobacteria</taxon>
        <taxon>Oceanospirillales</taxon>
        <taxon>Oceanospirillaceae</taxon>
        <taxon>Marinobacterium</taxon>
    </lineage>
</organism>
<dbReference type="Proteomes" id="UP001596422">
    <property type="component" value="Unassembled WGS sequence"/>
</dbReference>
<keyword evidence="3" id="KW-1185">Reference proteome</keyword>
<evidence type="ECO:0000256" key="1">
    <source>
        <dbReference type="SAM" id="Phobius"/>
    </source>
</evidence>
<gene>
    <name evidence="2" type="ORF">ACFQDL_11015</name>
</gene>
<dbReference type="PANTHER" id="PTHR28008:SF1">
    <property type="entry name" value="DOMAIN PROTEIN, PUTATIVE (AFU_ORTHOLOGUE AFUA_3G10980)-RELATED"/>
    <property type="match status" value="1"/>
</dbReference>
<keyword evidence="1" id="KW-0472">Membrane</keyword>
<dbReference type="RefSeq" id="WP_379909067.1">
    <property type="nucleotide sequence ID" value="NZ_JBHSWE010000001.1"/>
</dbReference>
<proteinExistence type="predicted"/>
<feature type="transmembrane region" description="Helical" evidence="1">
    <location>
        <begin position="45"/>
        <end position="64"/>
    </location>
</feature>
<reference evidence="3" key="1">
    <citation type="journal article" date="2019" name="Int. J. Syst. Evol. Microbiol.">
        <title>The Global Catalogue of Microorganisms (GCM) 10K type strain sequencing project: providing services to taxonomists for standard genome sequencing and annotation.</title>
        <authorList>
            <consortium name="The Broad Institute Genomics Platform"/>
            <consortium name="The Broad Institute Genome Sequencing Center for Infectious Disease"/>
            <person name="Wu L."/>
            <person name="Ma J."/>
        </authorList>
    </citation>
    <scope>NUCLEOTIDE SEQUENCE [LARGE SCALE GENOMIC DNA]</scope>
    <source>
        <strain evidence="3">NBRC 111756</strain>
    </source>
</reference>
<keyword evidence="1" id="KW-1133">Transmembrane helix</keyword>